<name>A0A5K7XH65_9BACT</name>
<reference evidence="2" key="1">
    <citation type="submission" date="2019-10" db="EMBL/GenBank/DDBJ databases">
        <title>Lacipirellula parvula gen. nov., sp. nov., representing a lineage of planctomycetes widespread in freshwater anoxic habitats, and description of the family Lacipirellulaceae.</title>
        <authorList>
            <person name="Dedysh S.N."/>
            <person name="Kulichevskaya I.S."/>
            <person name="Beletsky A.V."/>
            <person name="Rakitin A.L."/>
            <person name="Mardanov A.V."/>
            <person name="Ivanova A.A."/>
            <person name="Saltykova V.X."/>
            <person name="Rijpstra W.I.C."/>
            <person name="Sinninghe Damste J.S."/>
            <person name="Ravin N.V."/>
        </authorList>
    </citation>
    <scope>NUCLEOTIDE SEQUENCE [LARGE SCALE GENOMIC DNA]</scope>
    <source>
        <strain evidence="2">PX69</strain>
    </source>
</reference>
<evidence type="ECO:0000313" key="1">
    <source>
        <dbReference type="EMBL" id="BBO36244.1"/>
    </source>
</evidence>
<sequence>MDGGHQPIVPKIAAFTQKTLQKQACNALEKYDKYFLPSDCRPCIGQLIYSLAIVLPFNRLPFLDDLFLARLRPPAYLAEQHALTQSN</sequence>
<organism evidence="1 2">
    <name type="scientific">Lacipirellula parvula</name>
    <dbReference type="NCBI Taxonomy" id="2650471"/>
    <lineage>
        <taxon>Bacteria</taxon>
        <taxon>Pseudomonadati</taxon>
        <taxon>Planctomycetota</taxon>
        <taxon>Planctomycetia</taxon>
        <taxon>Pirellulales</taxon>
        <taxon>Lacipirellulaceae</taxon>
        <taxon>Lacipirellula</taxon>
    </lineage>
</organism>
<dbReference type="EMBL" id="AP021861">
    <property type="protein sequence ID" value="BBO36244.1"/>
    <property type="molecule type" value="Genomic_DNA"/>
</dbReference>
<dbReference type="KEGG" id="lpav:PLANPX_5856"/>
<protein>
    <submittedName>
        <fullName evidence="1">Uncharacterized protein</fullName>
    </submittedName>
</protein>
<dbReference type="AlphaFoldDB" id="A0A5K7XH65"/>
<accession>A0A5K7XH65</accession>
<gene>
    <name evidence="1" type="ORF">PLANPX_5856</name>
</gene>
<keyword evidence="2" id="KW-1185">Reference proteome</keyword>
<proteinExistence type="predicted"/>
<evidence type="ECO:0000313" key="2">
    <source>
        <dbReference type="Proteomes" id="UP000326837"/>
    </source>
</evidence>
<dbReference type="Proteomes" id="UP000326837">
    <property type="component" value="Chromosome"/>
</dbReference>
<dbReference type="RefSeq" id="WP_152101445.1">
    <property type="nucleotide sequence ID" value="NZ_AP021861.1"/>
</dbReference>